<dbReference type="InterPro" id="IPR029053">
    <property type="entry name" value="Viral_coat"/>
</dbReference>
<evidence type="ECO:0000259" key="5">
    <source>
        <dbReference type="Pfam" id="PF03115"/>
    </source>
</evidence>
<feature type="compositionally biased region" description="Basic and acidic residues" evidence="4">
    <location>
        <begin position="18"/>
        <end position="29"/>
    </location>
</feature>
<reference evidence="6" key="1">
    <citation type="journal article" date="2013" name="Emerg. Infect. Dis.">
        <title>Divergent astrovirus associated with neurologic disease in cattle.</title>
        <authorList>
            <person name="Li L."/>
            <person name="Diab S."/>
            <person name="McGraw S."/>
            <person name="Barr B."/>
            <person name="Traslavina R."/>
            <person name="Higgins R."/>
            <person name="Talbot T."/>
            <person name="Blanchard P."/>
            <person name="Rimoldi G."/>
            <person name="Fahsbender E."/>
            <person name="Page B."/>
            <person name="Phan T.G."/>
            <person name="Wang C."/>
            <person name="Deng X."/>
            <person name="Pesavento P."/>
            <person name="Delwart E."/>
        </authorList>
    </citation>
    <scope>NUCLEOTIDE SEQUENCE</scope>
    <source>
        <strain evidence="6">NeuroS1</strain>
    </source>
</reference>
<dbReference type="InterPro" id="IPR004337">
    <property type="entry name" value="Astro_capsid_N"/>
</dbReference>
<evidence type="ECO:0000256" key="4">
    <source>
        <dbReference type="SAM" id="MobiDB-lite"/>
    </source>
</evidence>
<feature type="domain" description="Astrovirus capsid protein inner core" evidence="5">
    <location>
        <begin position="27"/>
        <end position="256"/>
    </location>
</feature>
<evidence type="ECO:0000313" key="6">
    <source>
        <dbReference type="EMBL" id="AGO50636.1"/>
    </source>
</evidence>
<proteinExistence type="predicted"/>
<accession>S4V6Q0</accession>
<keyword evidence="2" id="KW-0167">Capsid protein</keyword>
<protein>
    <submittedName>
        <fullName evidence="6">Capsid protein</fullName>
    </submittedName>
</protein>
<sequence>MAESAPHKSQNAASAKQIAKEVVKLEKKTKNQQQQAQRTTKRKNWVPRRGGNQTSKARVSNRVKTELKKQGLEGPNPRFRVTVSATIGKVGPNKSQGPELQIATFLHPSLIKEPGDGSNFGPLQAAAAQYGLWRIKFLEVRFTPLVGSSAVSGSVTRASLNLTQAPGATSWGGLGARKHIDVPIGASKHWKLKRGDLTGPRSTYWVTNTNEEGGQSCGPMLEMHGLGKTTQPYKDAAWEGDLFIVEIHGTWEFSNYNAQPALGMLDRLSDDVQVEIGVDSEGQITMTVPENSPMARHMGEKYERSSASNATSVGETIWQVVDEGAGLLSVVAPQPFGWLIKGGWWFVKKILGRSGANAGSTYLVYPSLADAQNGKPAISTSRGFARQVVQTTLTSTQINAPNTGPGVSQPALVSYEFFPYYPRDEPQVGLPFYLVSCYEPGLSKISMPIWVYGSSSAFNGAPFEVQVGSQTYQSQTYSHLIKPAAFSADIPYEATSDPVSLNGWYTIDTLPPRLEFRASFAYPISKQKYGDVVAASNFFVSSNLMLVHYLVRVTQDFPALSGDEWGSGDTIRYFTPMLTAMSAATDQSNPINFVPNRIVFQQLQKSTVGVPTLVRARVGSYIISTVWCRGTGFSAGVITGYGFLNQTGFNLESDIMRSDSNGVLSLITRVSPYLGLGIVRMTRGVPPSDEDDLVARVVQQLQTRYRFASDSGSDTSDEESDEFECLRSTPLQQVYEGVRGVRTHAEAVAVVRKLKS</sequence>
<organism evidence="6">
    <name type="scientific">Bovine astrovirus NeuroS1</name>
    <dbReference type="NCBI Taxonomy" id="1348859"/>
    <lineage>
        <taxon>Viruses</taxon>
        <taxon>Riboviria</taxon>
        <taxon>Orthornavirae</taxon>
        <taxon>Pisuviricota</taxon>
        <taxon>Stelpaviricetes</taxon>
        <taxon>Stellavirales</taxon>
        <taxon>Astroviridae</taxon>
    </lineage>
</organism>
<name>S4V6Q0_9VIRU</name>
<dbReference type="Gene3D" id="2.60.120.20">
    <property type="match status" value="1"/>
</dbReference>
<keyword evidence="3" id="KW-0946">Virion</keyword>
<evidence type="ECO:0000256" key="3">
    <source>
        <dbReference type="ARBA" id="ARBA00022844"/>
    </source>
</evidence>
<dbReference type="GO" id="GO:0019028">
    <property type="term" value="C:viral capsid"/>
    <property type="evidence" value="ECO:0007669"/>
    <property type="project" value="UniProtKB-KW"/>
</dbReference>
<comment type="subcellular location">
    <subcellularLocation>
        <location evidence="1">Virion</location>
    </subcellularLocation>
</comment>
<evidence type="ECO:0000256" key="2">
    <source>
        <dbReference type="ARBA" id="ARBA00022561"/>
    </source>
</evidence>
<evidence type="ECO:0000256" key="1">
    <source>
        <dbReference type="ARBA" id="ARBA00004328"/>
    </source>
</evidence>
<dbReference type="EMBL" id="KF233994">
    <property type="protein sequence ID" value="AGO50636.1"/>
    <property type="molecule type" value="Genomic_RNA"/>
</dbReference>
<dbReference type="Pfam" id="PF03115">
    <property type="entry name" value="Astro_capsid_N"/>
    <property type="match status" value="1"/>
</dbReference>
<feature type="region of interest" description="Disordered" evidence="4">
    <location>
        <begin position="1"/>
        <end position="78"/>
    </location>
</feature>